<reference evidence="9" key="1">
    <citation type="submission" date="2021-03" db="EMBL/GenBank/DDBJ databases">
        <title>Antimicrobial resistance genes in bacteria isolated from Japanese honey, and their potential for conferring macrolide and lincosamide resistance in the American foulbrood pathogen Paenibacillus larvae.</title>
        <authorList>
            <person name="Okamoto M."/>
            <person name="Kumagai M."/>
            <person name="Kanamori H."/>
            <person name="Takamatsu D."/>
        </authorList>
    </citation>
    <scope>NUCLEOTIDE SEQUENCE</scope>
    <source>
        <strain evidence="9">J41TS4</strain>
    </source>
</reference>
<feature type="transmembrane region" description="Helical" evidence="7">
    <location>
        <begin position="202"/>
        <end position="221"/>
    </location>
</feature>
<keyword evidence="5 7" id="KW-1133">Transmembrane helix</keyword>
<accession>A0A919Y6S9</accession>
<evidence type="ECO:0000313" key="9">
    <source>
        <dbReference type="EMBL" id="GIO43325.1"/>
    </source>
</evidence>
<dbReference type="PANTHER" id="PTHR43227">
    <property type="entry name" value="BLL4140 PROTEIN"/>
    <property type="match status" value="1"/>
</dbReference>
<comment type="subcellular location">
    <subcellularLocation>
        <location evidence="1 7">Cell membrane</location>
        <topology evidence="1 7">Multi-pass membrane protein</topology>
    </subcellularLocation>
</comment>
<dbReference type="PROSITE" id="PS50928">
    <property type="entry name" value="ABC_TM1"/>
    <property type="match status" value="1"/>
</dbReference>
<sequence>MSHFNSNTASTARNENGNIPPLGKVPKWRLTWKEYKKNKYLFFMLIPILVWYGIFHYGPMYGVQLAFKEFSPVKGIWGSDWVGLEHFRFLFYQSPDFARIFRNTILISLYNIVFGFPAPVILALMLNELRSKLFKRLAQSITYIPHFFSWVVLSGIIIVMLSPSEGPVNYIIKLFGGESIYFLTDTSYFRPTLVLTSIWKEIGWGTIIYLAALSGIDPTLYEAATIDGANRWKRIWHITIPSILPVVSIMFILSLGGILNAGFDQIFNLYSPAVYEVADVIDTYVYRAGIQQSQFGLTTAVGLFKNVIGITLVLGTNYVMKRMGQEGVL</sequence>
<dbReference type="AlphaFoldDB" id="A0A919Y6S9"/>
<evidence type="ECO:0000256" key="7">
    <source>
        <dbReference type="RuleBase" id="RU363032"/>
    </source>
</evidence>
<feature type="transmembrane region" description="Helical" evidence="7">
    <location>
        <begin position="105"/>
        <end position="126"/>
    </location>
</feature>
<evidence type="ECO:0000313" key="10">
    <source>
        <dbReference type="Proteomes" id="UP000678895"/>
    </source>
</evidence>
<proteinExistence type="inferred from homology"/>
<comment type="similarity">
    <text evidence="7">Belongs to the binding-protein-dependent transport system permease family.</text>
</comment>
<dbReference type="EMBL" id="BORS01000010">
    <property type="protein sequence ID" value="GIO43325.1"/>
    <property type="molecule type" value="Genomic_DNA"/>
</dbReference>
<keyword evidence="4 7" id="KW-0812">Transmembrane</keyword>
<dbReference type="InterPro" id="IPR035906">
    <property type="entry name" value="MetI-like_sf"/>
</dbReference>
<feature type="transmembrane region" description="Helical" evidence="7">
    <location>
        <begin position="147"/>
        <end position="164"/>
    </location>
</feature>
<feature type="transmembrane region" description="Helical" evidence="7">
    <location>
        <begin position="40"/>
        <end position="58"/>
    </location>
</feature>
<name>A0A919Y6S9_9BACL</name>
<evidence type="ECO:0000259" key="8">
    <source>
        <dbReference type="PROSITE" id="PS50928"/>
    </source>
</evidence>
<dbReference type="InterPro" id="IPR050809">
    <property type="entry name" value="UgpAE/MalFG_permease"/>
</dbReference>
<dbReference type="GO" id="GO:0055085">
    <property type="term" value="P:transmembrane transport"/>
    <property type="evidence" value="ECO:0007669"/>
    <property type="project" value="InterPro"/>
</dbReference>
<keyword evidence="2 7" id="KW-0813">Transport</keyword>
<evidence type="ECO:0000256" key="4">
    <source>
        <dbReference type="ARBA" id="ARBA00022692"/>
    </source>
</evidence>
<dbReference type="InterPro" id="IPR000515">
    <property type="entry name" value="MetI-like"/>
</dbReference>
<dbReference type="Gene3D" id="1.10.3720.10">
    <property type="entry name" value="MetI-like"/>
    <property type="match status" value="1"/>
</dbReference>
<dbReference type="PANTHER" id="PTHR43227:SF11">
    <property type="entry name" value="BLL4140 PROTEIN"/>
    <property type="match status" value="1"/>
</dbReference>
<evidence type="ECO:0000256" key="2">
    <source>
        <dbReference type="ARBA" id="ARBA00022448"/>
    </source>
</evidence>
<evidence type="ECO:0000256" key="5">
    <source>
        <dbReference type="ARBA" id="ARBA00022989"/>
    </source>
</evidence>
<keyword evidence="10" id="KW-1185">Reference proteome</keyword>
<feature type="transmembrane region" description="Helical" evidence="7">
    <location>
        <begin position="303"/>
        <end position="320"/>
    </location>
</feature>
<evidence type="ECO:0000256" key="1">
    <source>
        <dbReference type="ARBA" id="ARBA00004651"/>
    </source>
</evidence>
<gene>
    <name evidence="9" type="primary">lplB_1</name>
    <name evidence="9" type="ORF">J41TS4_30830</name>
</gene>
<protein>
    <submittedName>
        <fullName evidence="9">Protein LplB</fullName>
    </submittedName>
</protein>
<evidence type="ECO:0000256" key="3">
    <source>
        <dbReference type="ARBA" id="ARBA00022475"/>
    </source>
</evidence>
<dbReference type="Pfam" id="PF00528">
    <property type="entry name" value="BPD_transp_1"/>
    <property type="match status" value="1"/>
</dbReference>
<comment type="caution">
    <text evidence="9">The sequence shown here is derived from an EMBL/GenBank/DDBJ whole genome shotgun (WGS) entry which is preliminary data.</text>
</comment>
<keyword evidence="6 7" id="KW-0472">Membrane</keyword>
<feature type="domain" description="ABC transmembrane type-1" evidence="8">
    <location>
        <begin position="101"/>
        <end position="316"/>
    </location>
</feature>
<feature type="transmembrane region" description="Helical" evidence="7">
    <location>
        <begin position="242"/>
        <end position="263"/>
    </location>
</feature>
<keyword evidence="3" id="KW-1003">Cell membrane</keyword>
<dbReference type="GO" id="GO:0005886">
    <property type="term" value="C:plasma membrane"/>
    <property type="evidence" value="ECO:0007669"/>
    <property type="project" value="UniProtKB-SubCell"/>
</dbReference>
<dbReference type="Proteomes" id="UP000678895">
    <property type="component" value="Unassembled WGS sequence"/>
</dbReference>
<evidence type="ECO:0000256" key="6">
    <source>
        <dbReference type="ARBA" id="ARBA00023136"/>
    </source>
</evidence>
<organism evidence="9 10">
    <name type="scientific">Paenibacillus apis</name>
    <dbReference type="NCBI Taxonomy" id="1792174"/>
    <lineage>
        <taxon>Bacteria</taxon>
        <taxon>Bacillati</taxon>
        <taxon>Bacillota</taxon>
        <taxon>Bacilli</taxon>
        <taxon>Bacillales</taxon>
        <taxon>Paenibacillaceae</taxon>
        <taxon>Paenibacillus</taxon>
    </lineage>
</organism>
<dbReference type="CDD" id="cd06261">
    <property type="entry name" value="TM_PBP2"/>
    <property type="match status" value="1"/>
</dbReference>
<dbReference type="SUPFAM" id="SSF161098">
    <property type="entry name" value="MetI-like"/>
    <property type="match status" value="1"/>
</dbReference>